<dbReference type="Gene3D" id="3.20.10.10">
    <property type="entry name" value="D-amino Acid Aminotransferase, subunit A, domain 2"/>
    <property type="match status" value="1"/>
</dbReference>
<dbReference type="InterPro" id="IPR043131">
    <property type="entry name" value="BCAT-like_N"/>
</dbReference>
<keyword evidence="1" id="KW-0032">Aminotransferase</keyword>
<keyword evidence="1" id="KW-0808">Transferase</keyword>
<evidence type="ECO:0000313" key="1">
    <source>
        <dbReference type="EMBL" id="TFK41820.1"/>
    </source>
</evidence>
<keyword evidence="2" id="KW-1185">Reference proteome</keyword>
<dbReference type="InterPro" id="IPR001544">
    <property type="entry name" value="Aminotrans_IV"/>
</dbReference>
<sequence>MSSIHDEASTHDDHPSCADYQLLTTTRYDNVLSSLRWNNDSDGPSPFLLLPYHFHRLISAAEEHGWIAAKNALNYSALKLKCQDAVSADSEDSFLKAFRMRICVSYEGAVDVSITPASSLLTDPTAASFYNPTTDDNTSLYGPVVTVRIDTQSTSPSIFTSTKTTKRTVYDDARSRNGIPPLSNPQGRASDVLLYNSENMVTETTIFNFALYRSSHWITPSAKTGCLPGVVRRWLLEQGRIQEDREGLLTKDSIKPGEWVLLFNGAQGCRLGQIA</sequence>
<proteinExistence type="predicted"/>
<dbReference type="AlphaFoldDB" id="A0A5C3M979"/>
<organism evidence="1 2">
    <name type="scientific">Crucibulum laeve</name>
    <dbReference type="NCBI Taxonomy" id="68775"/>
    <lineage>
        <taxon>Eukaryota</taxon>
        <taxon>Fungi</taxon>
        <taxon>Dikarya</taxon>
        <taxon>Basidiomycota</taxon>
        <taxon>Agaricomycotina</taxon>
        <taxon>Agaricomycetes</taxon>
        <taxon>Agaricomycetidae</taxon>
        <taxon>Agaricales</taxon>
        <taxon>Agaricineae</taxon>
        <taxon>Nidulariaceae</taxon>
        <taxon>Crucibulum</taxon>
    </lineage>
</organism>
<name>A0A5C3M979_9AGAR</name>
<dbReference type="SUPFAM" id="SSF56752">
    <property type="entry name" value="D-aminoacid aminotransferase-like PLP-dependent enzymes"/>
    <property type="match status" value="1"/>
</dbReference>
<dbReference type="InterPro" id="IPR043132">
    <property type="entry name" value="BCAT-like_C"/>
</dbReference>
<dbReference type="OrthoDB" id="64220at2759"/>
<dbReference type="Proteomes" id="UP000308652">
    <property type="component" value="Unassembled WGS sequence"/>
</dbReference>
<dbReference type="STRING" id="68775.A0A5C3M979"/>
<dbReference type="EMBL" id="ML213593">
    <property type="protein sequence ID" value="TFK41820.1"/>
    <property type="molecule type" value="Genomic_DNA"/>
</dbReference>
<evidence type="ECO:0000313" key="2">
    <source>
        <dbReference type="Proteomes" id="UP000308652"/>
    </source>
</evidence>
<dbReference type="InterPro" id="IPR036038">
    <property type="entry name" value="Aminotransferase-like"/>
</dbReference>
<dbReference type="Pfam" id="PF01063">
    <property type="entry name" value="Aminotran_4"/>
    <property type="match status" value="1"/>
</dbReference>
<reference evidence="1 2" key="1">
    <citation type="journal article" date="2019" name="Nat. Ecol. Evol.">
        <title>Megaphylogeny resolves global patterns of mushroom evolution.</title>
        <authorList>
            <person name="Varga T."/>
            <person name="Krizsan K."/>
            <person name="Foldi C."/>
            <person name="Dima B."/>
            <person name="Sanchez-Garcia M."/>
            <person name="Sanchez-Ramirez S."/>
            <person name="Szollosi G.J."/>
            <person name="Szarkandi J.G."/>
            <person name="Papp V."/>
            <person name="Albert L."/>
            <person name="Andreopoulos W."/>
            <person name="Angelini C."/>
            <person name="Antonin V."/>
            <person name="Barry K.W."/>
            <person name="Bougher N.L."/>
            <person name="Buchanan P."/>
            <person name="Buyck B."/>
            <person name="Bense V."/>
            <person name="Catcheside P."/>
            <person name="Chovatia M."/>
            <person name="Cooper J."/>
            <person name="Damon W."/>
            <person name="Desjardin D."/>
            <person name="Finy P."/>
            <person name="Geml J."/>
            <person name="Haridas S."/>
            <person name="Hughes K."/>
            <person name="Justo A."/>
            <person name="Karasinski D."/>
            <person name="Kautmanova I."/>
            <person name="Kiss B."/>
            <person name="Kocsube S."/>
            <person name="Kotiranta H."/>
            <person name="LaButti K.M."/>
            <person name="Lechner B.E."/>
            <person name="Liimatainen K."/>
            <person name="Lipzen A."/>
            <person name="Lukacs Z."/>
            <person name="Mihaltcheva S."/>
            <person name="Morgado L.N."/>
            <person name="Niskanen T."/>
            <person name="Noordeloos M.E."/>
            <person name="Ohm R.A."/>
            <person name="Ortiz-Santana B."/>
            <person name="Ovrebo C."/>
            <person name="Racz N."/>
            <person name="Riley R."/>
            <person name="Savchenko A."/>
            <person name="Shiryaev A."/>
            <person name="Soop K."/>
            <person name="Spirin V."/>
            <person name="Szebenyi C."/>
            <person name="Tomsovsky M."/>
            <person name="Tulloss R.E."/>
            <person name="Uehling J."/>
            <person name="Grigoriev I.V."/>
            <person name="Vagvolgyi C."/>
            <person name="Papp T."/>
            <person name="Martin F.M."/>
            <person name="Miettinen O."/>
            <person name="Hibbett D.S."/>
            <person name="Nagy L.G."/>
        </authorList>
    </citation>
    <scope>NUCLEOTIDE SEQUENCE [LARGE SCALE GENOMIC DNA]</scope>
    <source>
        <strain evidence="1 2">CBS 166.37</strain>
    </source>
</reference>
<gene>
    <name evidence="1" type="ORF">BDQ12DRAFT_719862</name>
</gene>
<dbReference type="GO" id="GO:0008483">
    <property type="term" value="F:transaminase activity"/>
    <property type="evidence" value="ECO:0007669"/>
    <property type="project" value="UniProtKB-KW"/>
</dbReference>
<dbReference type="Gene3D" id="3.30.470.10">
    <property type="match status" value="1"/>
</dbReference>
<accession>A0A5C3M979</accession>
<protein>
    <submittedName>
        <fullName evidence="1">Aminotransferase</fullName>
    </submittedName>
</protein>